<dbReference type="STRING" id="361077.A0A152A6X8"/>
<evidence type="ECO:0000256" key="8">
    <source>
        <dbReference type="ARBA" id="ARBA00023136"/>
    </source>
</evidence>
<dbReference type="GO" id="GO:0030150">
    <property type="term" value="P:protein import into mitochondrial matrix"/>
    <property type="evidence" value="ECO:0007669"/>
    <property type="project" value="InterPro"/>
</dbReference>
<evidence type="ECO:0000256" key="1">
    <source>
        <dbReference type="ARBA" id="ARBA00004637"/>
    </source>
</evidence>
<evidence type="ECO:0000256" key="2">
    <source>
        <dbReference type="ARBA" id="ARBA00008817"/>
    </source>
</evidence>
<evidence type="ECO:0000256" key="9">
    <source>
        <dbReference type="SAM" id="SignalP"/>
    </source>
</evidence>
<reference evidence="10 11" key="1">
    <citation type="submission" date="2015-12" db="EMBL/GenBank/DDBJ databases">
        <title>Dictyostelia acquired genes for synthesis and detection of signals that induce cell-type specialization by lateral gene transfer from prokaryotes.</title>
        <authorList>
            <person name="Gloeckner G."/>
            <person name="Schaap P."/>
        </authorList>
    </citation>
    <scope>NUCLEOTIDE SEQUENCE [LARGE SCALE GENOMIC DNA]</scope>
    <source>
        <strain evidence="10 11">TK</strain>
    </source>
</reference>
<dbReference type="Gene3D" id="1.10.287.110">
    <property type="entry name" value="DnaJ domain"/>
    <property type="match status" value="1"/>
</dbReference>
<dbReference type="InParanoid" id="A0A152A6X8"/>
<protein>
    <submittedName>
        <fullName evidence="10">Presequence translocated-associated motor subunit</fullName>
    </submittedName>
</protein>
<proteinExistence type="inferred from homology"/>
<feature type="signal peptide" evidence="9">
    <location>
        <begin position="1"/>
        <end position="18"/>
    </location>
</feature>
<keyword evidence="6" id="KW-0811">Translocation</keyword>
<dbReference type="PANTHER" id="PTHR12388">
    <property type="entry name" value="MITOCHONDRIA ASSOCIATED GRANULOCYTE MACROPHAGE CSF SIGNALING MOLECULE"/>
    <property type="match status" value="1"/>
</dbReference>
<evidence type="ECO:0000256" key="6">
    <source>
        <dbReference type="ARBA" id="ARBA00023010"/>
    </source>
</evidence>
<dbReference type="PANTHER" id="PTHR12388:SF0">
    <property type="entry name" value="MITOCHONDRIAL IMPORT INNER MEMBRANE TRANSLOCASE SUBUNIT TIM16"/>
    <property type="match status" value="1"/>
</dbReference>
<dbReference type="OrthoDB" id="10262892at2759"/>
<comment type="similarity">
    <text evidence="2">Belongs to the TIM16/PAM16 family.</text>
</comment>
<dbReference type="AlphaFoldDB" id="A0A152A6X8"/>
<sequence>MAAKLFAKLIFTGGTVLARSISMAYKQAIARAEGGSYGGGFNKMTPSEAKKILGFDNSKKTLTLDDVERNSQVLLELNDPKEGGSQFLQFKVQGAKNVLENAIKTGKDI</sequence>
<dbReference type="EMBL" id="LODT01000004">
    <property type="protein sequence ID" value="KYR01983.1"/>
    <property type="molecule type" value="Genomic_DNA"/>
</dbReference>
<evidence type="ECO:0000313" key="10">
    <source>
        <dbReference type="EMBL" id="KYR01983.1"/>
    </source>
</evidence>
<gene>
    <name evidence="10" type="ORF">DLAC_00777</name>
</gene>
<dbReference type="Proteomes" id="UP000076078">
    <property type="component" value="Unassembled WGS sequence"/>
</dbReference>
<keyword evidence="5" id="KW-0653">Protein transport</keyword>
<evidence type="ECO:0000256" key="5">
    <source>
        <dbReference type="ARBA" id="ARBA00022927"/>
    </source>
</evidence>
<dbReference type="FunCoup" id="A0A152A6X8">
    <property type="interactions" value="62"/>
</dbReference>
<accession>A0A152A6X8</accession>
<evidence type="ECO:0000256" key="3">
    <source>
        <dbReference type="ARBA" id="ARBA00022448"/>
    </source>
</evidence>
<keyword evidence="4" id="KW-0999">Mitochondrion inner membrane</keyword>
<keyword evidence="9" id="KW-0732">Signal</keyword>
<dbReference type="InterPro" id="IPR005341">
    <property type="entry name" value="Tim16"/>
</dbReference>
<keyword evidence="7" id="KW-0496">Mitochondrion</keyword>
<dbReference type="OMA" id="MAYKQAI"/>
<dbReference type="InterPro" id="IPR036869">
    <property type="entry name" value="J_dom_sf"/>
</dbReference>
<comment type="subcellular location">
    <subcellularLocation>
        <location evidence="1">Mitochondrion inner membrane</location>
        <topology evidence="1">Peripheral membrane protein</topology>
    </subcellularLocation>
</comment>
<evidence type="ECO:0000256" key="7">
    <source>
        <dbReference type="ARBA" id="ARBA00023128"/>
    </source>
</evidence>
<feature type="chain" id="PRO_5007593701" evidence="9">
    <location>
        <begin position="19"/>
        <end position="109"/>
    </location>
</feature>
<dbReference type="GO" id="GO:0005744">
    <property type="term" value="C:TIM23 mitochondrial import inner membrane translocase complex"/>
    <property type="evidence" value="ECO:0007669"/>
    <property type="project" value="InterPro"/>
</dbReference>
<name>A0A152A6X8_TIELA</name>
<comment type="caution">
    <text evidence="10">The sequence shown here is derived from an EMBL/GenBank/DDBJ whole genome shotgun (WGS) entry which is preliminary data.</text>
</comment>
<organism evidence="10 11">
    <name type="scientific">Tieghemostelium lacteum</name>
    <name type="common">Slime mold</name>
    <name type="synonym">Dictyostelium lacteum</name>
    <dbReference type="NCBI Taxonomy" id="361077"/>
    <lineage>
        <taxon>Eukaryota</taxon>
        <taxon>Amoebozoa</taxon>
        <taxon>Evosea</taxon>
        <taxon>Eumycetozoa</taxon>
        <taxon>Dictyostelia</taxon>
        <taxon>Dictyosteliales</taxon>
        <taxon>Raperosteliaceae</taxon>
        <taxon>Tieghemostelium</taxon>
    </lineage>
</organism>
<keyword evidence="3" id="KW-0813">Transport</keyword>
<dbReference type="Pfam" id="PF03656">
    <property type="entry name" value="Pam16"/>
    <property type="match status" value="1"/>
</dbReference>
<keyword evidence="8" id="KW-0472">Membrane</keyword>
<evidence type="ECO:0000313" key="11">
    <source>
        <dbReference type="Proteomes" id="UP000076078"/>
    </source>
</evidence>
<evidence type="ECO:0000256" key="4">
    <source>
        <dbReference type="ARBA" id="ARBA00022792"/>
    </source>
</evidence>
<keyword evidence="11" id="KW-1185">Reference proteome</keyword>